<evidence type="ECO:0000313" key="2">
    <source>
        <dbReference type="Proteomes" id="UP000219338"/>
    </source>
</evidence>
<evidence type="ECO:0000313" key="1">
    <source>
        <dbReference type="EMBL" id="SJL09466.1"/>
    </source>
</evidence>
<protein>
    <submittedName>
        <fullName evidence="1">Uncharacterized protein</fullName>
    </submittedName>
</protein>
<dbReference type="EMBL" id="FUEG01000010">
    <property type="protein sequence ID" value="SJL09466.1"/>
    <property type="molecule type" value="Genomic_DNA"/>
</dbReference>
<accession>A0A284RL36</accession>
<keyword evidence="2" id="KW-1185">Reference proteome</keyword>
<gene>
    <name evidence="1" type="ORF">ARMOST_12844</name>
</gene>
<dbReference type="Proteomes" id="UP000219338">
    <property type="component" value="Unassembled WGS sequence"/>
</dbReference>
<reference evidence="2" key="1">
    <citation type="journal article" date="2017" name="Nat. Ecol. Evol.">
        <title>Genome expansion and lineage-specific genetic innovations in the forest pathogenic fungi Armillaria.</title>
        <authorList>
            <person name="Sipos G."/>
            <person name="Prasanna A.N."/>
            <person name="Walter M.C."/>
            <person name="O'Connor E."/>
            <person name="Balint B."/>
            <person name="Krizsan K."/>
            <person name="Kiss B."/>
            <person name="Hess J."/>
            <person name="Varga T."/>
            <person name="Slot J."/>
            <person name="Riley R."/>
            <person name="Boka B."/>
            <person name="Rigling D."/>
            <person name="Barry K."/>
            <person name="Lee J."/>
            <person name="Mihaltcheva S."/>
            <person name="LaButti K."/>
            <person name="Lipzen A."/>
            <person name="Waldron R."/>
            <person name="Moloney N.M."/>
            <person name="Sperisen C."/>
            <person name="Kredics L."/>
            <person name="Vagvoelgyi C."/>
            <person name="Patrignani A."/>
            <person name="Fitzpatrick D."/>
            <person name="Nagy I."/>
            <person name="Doyle S."/>
            <person name="Anderson J.B."/>
            <person name="Grigoriev I.V."/>
            <person name="Gueldener U."/>
            <person name="Muensterkoetter M."/>
            <person name="Nagy L.G."/>
        </authorList>
    </citation>
    <scope>NUCLEOTIDE SEQUENCE [LARGE SCALE GENOMIC DNA]</scope>
    <source>
        <strain evidence="2">C18/9</strain>
    </source>
</reference>
<proteinExistence type="predicted"/>
<organism evidence="1 2">
    <name type="scientific">Armillaria ostoyae</name>
    <name type="common">Armillaria root rot fungus</name>
    <dbReference type="NCBI Taxonomy" id="47428"/>
    <lineage>
        <taxon>Eukaryota</taxon>
        <taxon>Fungi</taxon>
        <taxon>Dikarya</taxon>
        <taxon>Basidiomycota</taxon>
        <taxon>Agaricomycotina</taxon>
        <taxon>Agaricomycetes</taxon>
        <taxon>Agaricomycetidae</taxon>
        <taxon>Agaricales</taxon>
        <taxon>Marasmiineae</taxon>
        <taxon>Physalacriaceae</taxon>
        <taxon>Armillaria</taxon>
    </lineage>
</organism>
<dbReference type="AlphaFoldDB" id="A0A284RL36"/>
<name>A0A284RL36_ARMOS</name>
<sequence>MTMPVNAQYIPAGVGLLQRAIEDCLRQGAWPLRDNRHDTFDITGCQAVAPGNFMSCILRRHTGTANGIMH</sequence>